<keyword evidence="8" id="KW-0732">Signal</keyword>
<name>A0A9P6DPN4_9AGAM</name>
<dbReference type="Gene3D" id="3.30.40.10">
    <property type="entry name" value="Zinc/RING finger domain, C3HC4 (zinc finger)"/>
    <property type="match status" value="1"/>
</dbReference>
<accession>A0A9P6DPN4</accession>
<dbReference type="InterPro" id="IPR013083">
    <property type="entry name" value="Znf_RING/FYVE/PHD"/>
</dbReference>
<feature type="transmembrane region" description="Helical" evidence="15">
    <location>
        <begin position="520"/>
        <end position="550"/>
    </location>
</feature>
<keyword evidence="6 15" id="KW-0812">Transmembrane</keyword>
<sequence>MDGGTIPQGTPRSSLSTLLLVTFFIFMLSGSGEDPNSHKEMESVYEAMIHQSSNYSAWLNNSVSNFTLIPEPPTLSPLLHSVIPQKEPLDSSATSYYHNITGFIHGDVTGYNLSLPLDPSLTWTQFAAPFIQTLNHTAAALRTSNSQLLSMSSVMVNLRETSTPVANTTRFFRACLLQGTMDVSNKRNKVVRKLEFDGVHLLETGGFHALVSPLGVHPDIRQLSALVPEGFRNSTMYAVQEELQSRVKKFRAMADAASMYSDDEPEEDPAHQCTFIFRGQMTPSPIPETSMRELERESAHPTGVRTARTPPSRVDGVLVSEDCAFLVKLNRGIVLSADRFWRKAITYSGLALIIYISLLVLIVNQMEWTRTPAAISKVSRWTFAIQAIADCYAFVAHITIGMMANNRASLSLIAPGFAAATLFLRYAALMHRIQSVEDAAAAAAVAPPPPPAPLTPAAAAAAAATRRLASHTTPDSLLPQTNLPPSAVARMQSPAELPSIFGNSWGLWARSLGDPDSRTWIFALLIIIVLIQAIVSSKLLLVALLLLHSFWIPQIVRNARKGTRRALRKRYVFGTSLARMYFPLYALACPDNVLFTEPNNWVWVLGIWVWIQVLVLLGQEYIGAAFFFPRGWEHVKTYDYHALIPLPDPEAPDAVHNMGDCSVCLEPIVLRHTPDIAVVGGPVDKEASALLQSVSARSYSLAPCHHMFHTACLERWLGVKNICPVCRRHLPPL</sequence>
<comment type="caution">
    <text evidence="17">The sequence shown here is derived from an EMBL/GenBank/DDBJ whole genome shotgun (WGS) entry which is preliminary data.</text>
</comment>
<keyword evidence="9 14" id="KW-0863">Zinc-finger</keyword>
<dbReference type="InterPro" id="IPR050731">
    <property type="entry name" value="HRD1_E3_ubiq-ligases"/>
</dbReference>
<dbReference type="EMBL" id="MU129020">
    <property type="protein sequence ID" value="KAF9510231.1"/>
    <property type="molecule type" value="Genomic_DNA"/>
</dbReference>
<evidence type="ECO:0000256" key="12">
    <source>
        <dbReference type="ARBA" id="ARBA00022989"/>
    </source>
</evidence>
<dbReference type="EC" id="2.3.2.27" evidence="4"/>
<evidence type="ECO:0000256" key="7">
    <source>
        <dbReference type="ARBA" id="ARBA00022723"/>
    </source>
</evidence>
<keyword evidence="12 15" id="KW-1133">Transmembrane helix</keyword>
<keyword evidence="10" id="KW-0833">Ubl conjugation pathway</keyword>
<dbReference type="PANTHER" id="PTHR22763">
    <property type="entry name" value="RING ZINC FINGER PROTEIN"/>
    <property type="match status" value="1"/>
</dbReference>
<reference evidence="17" key="1">
    <citation type="journal article" date="2020" name="Nat. Commun.">
        <title>Large-scale genome sequencing of mycorrhizal fungi provides insights into the early evolution of symbiotic traits.</title>
        <authorList>
            <person name="Miyauchi S."/>
            <person name="Kiss E."/>
            <person name="Kuo A."/>
            <person name="Drula E."/>
            <person name="Kohler A."/>
            <person name="Sanchez-Garcia M."/>
            <person name="Morin E."/>
            <person name="Andreopoulos B."/>
            <person name="Barry K.W."/>
            <person name="Bonito G."/>
            <person name="Buee M."/>
            <person name="Carver A."/>
            <person name="Chen C."/>
            <person name="Cichocki N."/>
            <person name="Clum A."/>
            <person name="Culley D."/>
            <person name="Crous P.W."/>
            <person name="Fauchery L."/>
            <person name="Girlanda M."/>
            <person name="Hayes R.D."/>
            <person name="Keri Z."/>
            <person name="LaButti K."/>
            <person name="Lipzen A."/>
            <person name="Lombard V."/>
            <person name="Magnuson J."/>
            <person name="Maillard F."/>
            <person name="Murat C."/>
            <person name="Nolan M."/>
            <person name="Ohm R.A."/>
            <person name="Pangilinan J."/>
            <person name="Pereira M.F."/>
            <person name="Perotto S."/>
            <person name="Peter M."/>
            <person name="Pfister S."/>
            <person name="Riley R."/>
            <person name="Sitrit Y."/>
            <person name="Stielow J.B."/>
            <person name="Szollosi G."/>
            <person name="Zifcakova L."/>
            <person name="Stursova M."/>
            <person name="Spatafora J.W."/>
            <person name="Tedersoo L."/>
            <person name="Vaario L.M."/>
            <person name="Yamada A."/>
            <person name="Yan M."/>
            <person name="Wang P."/>
            <person name="Xu J."/>
            <person name="Bruns T."/>
            <person name="Baldrian P."/>
            <person name="Vilgalys R."/>
            <person name="Dunand C."/>
            <person name="Henrissat B."/>
            <person name="Grigoriev I.V."/>
            <person name="Hibbett D."/>
            <person name="Nagy L.G."/>
            <person name="Martin F.M."/>
        </authorList>
    </citation>
    <scope>NUCLEOTIDE SEQUENCE</scope>
    <source>
        <strain evidence="17">UP504</strain>
    </source>
</reference>
<comment type="subcellular location">
    <subcellularLocation>
        <location evidence="2">Endomembrane system</location>
        <topology evidence="2">Multi-pass membrane protein</topology>
    </subcellularLocation>
</comment>
<evidence type="ECO:0000256" key="14">
    <source>
        <dbReference type="PROSITE-ProRule" id="PRU00175"/>
    </source>
</evidence>
<dbReference type="SUPFAM" id="SSF57850">
    <property type="entry name" value="RING/U-box"/>
    <property type="match status" value="1"/>
</dbReference>
<organism evidence="17 18">
    <name type="scientific">Hydnum rufescens UP504</name>
    <dbReference type="NCBI Taxonomy" id="1448309"/>
    <lineage>
        <taxon>Eukaryota</taxon>
        <taxon>Fungi</taxon>
        <taxon>Dikarya</taxon>
        <taxon>Basidiomycota</taxon>
        <taxon>Agaricomycotina</taxon>
        <taxon>Agaricomycetes</taxon>
        <taxon>Cantharellales</taxon>
        <taxon>Hydnaceae</taxon>
        <taxon>Hydnum</taxon>
    </lineage>
</organism>
<evidence type="ECO:0000256" key="2">
    <source>
        <dbReference type="ARBA" id="ARBA00004127"/>
    </source>
</evidence>
<evidence type="ECO:0000256" key="13">
    <source>
        <dbReference type="ARBA" id="ARBA00023136"/>
    </source>
</evidence>
<dbReference type="PROSITE" id="PS50089">
    <property type="entry name" value="ZF_RING_2"/>
    <property type="match status" value="1"/>
</dbReference>
<evidence type="ECO:0000256" key="6">
    <source>
        <dbReference type="ARBA" id="ARBA00022692"/>
    </source>
</evidence>
<evidence type="ECO:0000256" key="8">
    <source>
        <dbReference type="ARBA" id="ARBA00022729"/>
    </source>
</evidence>
<feature type="transmembrane region" description="Helical" evidence="15">
    <location>
        <begin position="571"/>
        <end position="588"/>
    </location>
</feature>
<protein>
    <recommendedName>
        <fullName evidence="4">RING-type E3 ubiquitin transferase</fullName>
        <ecNumber evidence="4">2.3.2.27</ecNumber>
    </recommendedName>
</protein>
<dbReference type="InterPro" id="IPR001841">
    <property type="entry name" value="Znf_RING"/>
</dbReference>
<dbReference type="GO" id="GO:0012505">
    <property type="term" value="C:endomembrane system"/>
    <property type="evidence" value="ECO:0007669"/>
    <property type="project" value="UniProtKB-SubCell"/>
</dbReference>
<keyword evidence="11" id="KW-0862">Zinc</keyword>
<evidence type="ECO:0000256" key="3">
    <source>
        <dbReference type="ARBA" id="ARBA00004906"/>
    </source>
</evidence>
<dbReference type="GO" id="GO:0061630">
    <property type="term" value="F:ubiquitin protein ligase activity"/>
    <property type="evidence" value="ECO:0007669"/>
    <property type="project" value="UniProtKB-EC"/>
</dbReference>
<keyword evidence="13 15" id="KW-0472">Membrane</keyword>
<evidence type="ECO:0000259" key="16">
    <source>
        <dbReference type="PROSITE" id="PS50089"/>
    </source>
</evidence>
<keyword evidence="18" id="KW-1185">Reference proteome</keyword>
<dbReference type="Pfam" id="PF13639">
    <property type="entry name" value="zf-RING_2"/>
    <property type="match status" value="1"/>
</dbReference>
<feature type="transmembrane region" description="Helical" evidence="15">
    <location>
        <begin position="12"/>
        <end position="31"/>
    </location>
</feature>
<dbReference type="OrthoDB" id="9984778at2759"/>
<evidence type="ECO:0000313" key="18">
    <source>
        <dbReference type="Proteomes" id="UP000886523"/>
    </source>
</evidence>
<gene>
    <name evidence="17" type="ORF">BS47DRAFT_1300486</name>
</gene>
<dbReference type="SMART" id="SM00184">
    <property type="entry name" value="RING"/>
    <property type="match status" value="1"/>
</dbReference>
<dbReference type="InterPro" id="IPR021319">
    <property type="entry name" value="DUF2921"/>
</dbReference>
<evidence type="ECO:0000256" key="11">
    <source>
        <dbReference type="ARBA" id="ARBA00022833"/>
    </source>
</evidence>
<dbReference type="Proteomes" id="UP000886523">
    <property type="component" value="Unassembled WGS sequence"/>
</dbReference>
<comment type="pathway">
    <text evidence="3">Protein modification; protein ubiquitination.</text>
</comment>
<comment type="catalytic activity">
    <reaction evidence="1">
        <text>S-ubiquitinyl-[E2 ubiquitin-conjugating enzyme]-L-cysteine + [acceptor protein]-L-lysine = [E2 ubiquitin-conjugating enzyme]-L-cysteine + N(6)-ubiquitinyl-[acceptor protein]-L-lysine.</text>
        <dbReference type="EC" id="2.3.2.27"/>
    </reaction>
</comment>
<feature type="domain" description="RING-type" evidence="16">
    <location>
        <begin position="661"/>
        <end position="727"/>
    </location>
</feature>
<proteinExistence type="predicted"/>
<evidence type="ECO:0000256" key="10">
    <source>
        <dbReference type="ARBA" id="ARBA00022786"/>
    </source>
</evidence>
<dbReference type="PANTHER" id="PTHR22763:SF162">
    <property type="entry name" value="TRANSMEMBRANE E3 UBIQUITIN-PROTEIN LIGASE 1"/>
    <property type="match status" value="1"/>
</dbReference>
<dbReference type="GO" id="GO:0043161">
    <property type="term" value="P:proteasome-mediated ubiquitin-dependent protein catabolic process"/>
    <property type="evidence" value="ECO:0007669"/>
    <property type="project" value="TreeGrafter"/>
</dbReference>
<dbReference type="GO" id="GO:0008270">
    <property type="term" value="F:zinc ion binding"/>
    <property type="evidence" value="ECO:0007669"/>
    <property type="project" value="UniProtKB-KW"/>
</dbReference>
<evidence type="ECO:0000256" key="15">
    <source>
        <dbReference type="SAM" id="Phobius"/>
    </source>
</evidence>
<dbReference type="GO" id="GO:0044695">
    <property type="term" value="C:Dsc E3 ubiquitin ligase complex"/>
    <property type="evidence" value="ECO:0007669"/>
    <property type="project" value="TreeGrafter"/>
</dbReference>
<evidence type="ECO:0000256" key="4">
    <source>
        <dbReference type="ARBA" id="ARBA00012483"/>
    </source>
</evidence>
<feature type="transmembrane region" description="Helical" evidence="15">
    <location>
        <begin position="600"/>
        <end position="628"/>
    </location>
</feature>
<evidence type="ECO:0000256" key="1">
    <source>
        <dbReference type="ARBA" id="ARBA00000900"/>
    </source>
</evidence>
<feature type="transmembrane region" description="Helical" evidence="15">
    <location>
        <begin position="383"/>
        <end position="403"/>
    </location>
</feature>
<feature type="transmembrane region" description="Helical" evidence="15">
    <location>
        <begin position="410"/>
        <end position="428"/>
    </location>
</feature>
<dbReference type="AlphaFoldDB" id="A0A9P6DPN4"/>
<keyword evidence="7" id="KW-0479">Metal-binding</keyword>
<keyword evidence="5" id="KW-0808">Transferase</keyword>
<evidence type="ECO:0000313" key="17">
    <source>
        <dbReference type="EMBL" id="KAF9510231.1"/>
    </source>
</evidence>
<evidence type="ECO:0000256" key="5">
    <source>
        <dbReference type="ARBA" id="ARBA00022679"/>
    </source>
</evidence>
<feature type="transmembrane region" description="Helical" evidence="15">
    <location>
        <begin position="344"/>
        <end position="363"/>
    </location>
</feature>
<evidence type="ECO:0000256" key="9">
    <source>
        <dbReference type="ARBA" id="ARBA00022771"/>
    </source>
</evidence>
<dbReference type="Pfam" id="PF11145">
    <property type="entry name" value="DUF2921"/>
    <property type="match status" value="2"/>
</dbReference>